<evidence type="ECO:0000313" key="1">
    <source>
        <dbReference type="EMBL" id="EMD37522.1"/>
    </source>
</evidence>
<evidence type="ECO:0000313" key="2">
    <source>
        <dbReference type="Proteomes" id="UP000016930"/>
    </source>
</evidence>
<accession>M2RGE2</accession>
<sequence>MVDEAVHVSDRRSGIEGIVDKTATRWKVGEAERAASIVRGSLRGTQSSRHRDLFIYNIANCLSFGVGYNSSKQAHKCGATQ</sequence>
<proteinExistence type="predicted"/>
<keyword evidence="2" id="KW-1185">Reference proteome</keyword>
<organism evidence="1 2">
    <name type="scientific">Ceriporiopsis subvermispora (strain B)</name>
    <name type="common">White-rot fungus</name>
    <name type="synonym">Gelatoporia subvermispora</name>
    <dbReference type="NCBI Taxonomy" id="914234"/>
    <lineage>
        <taxon>Eukaryota</taxon>
        <taxon>Fungi</taxon>
        <taxon>Dikarya</taxon>
        <taxon>Basidiomycota</taxon>
        <taxon>Agaricomycotina</taxon>
        <taxon>Agaricomycetes</taxon>
        <taxon>Polyporales</taxon>
        <taxon>Gelatoporiaceae</taxon>
        <taxon>Gelatoporia</taxon>
    </lineage>
</organism>
<reference evidence="1 2" key="1">
    <citation type="journal article" date="2012" name="Proc. Natl. Acad. Sci. U.S.A.">
        <title>Comparative genomics of Ceriporiopsis subvermispora and Phanerochaete chrysosporium provide insight into selective ligninolysis.</title>
        <authorList>
            <person name="Fernandez-Fueyo E."/>
            <person name="Ruiz-Duenas F.J."/>
            <person name="Ferreira P."/>
            <person name="Floudas D."/>
            <person name="Hibbett D.S."/>
            <person name="Canessa P."/>
            <person name="Larrondo L.F."/>
            <person name="James T.Y."/>
            <person name="Seelenfreund D."/>
            <person name="Lobos S."/>
            <person name="Polanco R."/>
            <person name="Tello M."/>
            <person name="Honda Y."/>
            <person name="Watanabe T."/>
            <person name="Watanabe T."/>
            <person name="Ryu J.S."/>
            <person name="Kubicek C.P."/>
            <person name="Schmoll M."/>
            <person name="Gaskell J."/>
            <person name="Hammel K.E."/>
            <person name="St John F.J."/>
            <person name="Vanden Wymelenberg A."/>
            <person name="Sabat G."/>
            <person name="Splinter BonDurant S."/>
            <person name="Syed K."/>
            <person name="Yadav J.S."/>
            <person name="Doddapaneni H."/>
            <person name="Subramanian V."/>
            <person name="Lavin J.L."/>
            <person name="Oguiza J.A."/>
            <person name="Perez G."/>
            <person name="Pisabarro A.G."/>
            <person name="Ramirez L."/>
            <person name="Santoyo F."/>
            <person name="Master E."/>
            <person name="Coutinho P.M."/>
            <person name="Henrissat B."/>
            <person name="Lombard V."/>
            <person name="Magnuson J.K."/>
            <person name="Kuees U."/>
            <person name="Hori C."/>
            <person name="Igarashi K."/>
            <person name="Samejima M."/>
            <person name="Held B.W."/>
            <person name="Barry K.W."/>
            <person name="LaButti K.M."/>
            <person name="Lapidus A."/>
            <person name="Lindquist E.A."/>
            <person name="Lucas S.M."/>
            <person name="Riley R."/>
            <person name="Salamov A.A."/>
            <person name="Hoffmeister D."/>
            <person name="Schwenk D."/>
            <person name="Hadar Y."/>
            <person name="Yarden O."/>
            <person name="de Vries R.P."/>
            <person name="Wiebenga A."/>
            <person name="Stenlid J."/>
            <person name="Eastwood D."/>
            <person name="Grigoriev I.V."/>
            <person name="Berka R.M."/>
            <person name="Blanchette R.A."/>
            <person name="Kersten P."/>
            <person name="Martinez A.T."/>
            <person name="Vicuna R."/>
            <person name="Cullen D."/>
        </authorList>
    </citation>
    <scope>NUCLEOTIDE SEQUENCE [LARGE SCALE GENOMIC DNA]</scope>
    <source>
        <strain evidence="1 2">B</strain>
    </source>
</reference>
<dbReference type="AlphaFoldDB" id="M2RGE2"/>
<gene>
    <name evidence="1" type="ORF">CERSUDRAFT_83258</name>
</gene>
<dbReference type="Proteomes" id="UP000016930">
    <property type="component" value="Unassembled WGS sequence"/>
</dbReference>
<protein>
    <submittedName>
        <fullName evidence="1">Uncharacterized protein</fullName>
    </submittedName>
</protein>
<dbReference type="HOGENOM" id="CLU_2573662_0_0_1"/>
<dbReference type="EMBL" id="KB445796">
    <property type="protein sequence ID" value="EMD37522.1"/>
    <property type="molecule type" value="Genomic_DNA"/>
</dbReference>
<name>M2RGE2_CERS8</name>